<feature type="domain" description="HTH crp-type" evidence="5">
    <location>
        <begin position="149"/>
        <end position="222"/>
    </location>
</feature>
<dbReference type="SMART" id="SM00100">
    <property type="entry name" value="cNMP"/>
    <property type="match status" value="1"/>
</dbReference>
<dbReference type="AlphaFoldDB" id="B3E3U1"/>
<dbReference type="PANTHER" id="PTHR24567">
    <property type="entry name" value="CRP FAMILY TRANSCRIPTIONAL REGULATORY PROTEIN"/>
    <property type="match status" value="1"/>
</dbReference>
<dbReference type="InterPro" id="IPR014710">
    <property type="entry name" value="RmlC-like_jellyroll"/>
</dbReference>
<sequence length="230" mass="25921">MHDSKLWYLKRMDIFSGLTPDEYAVIDRGSRSLSLKKRALLPYRGTAGDAVYFIKYGRIKVIRTSPDGRALILDILGAGTLLGELVREPAGDDEGVTAEAMEETLLCMMQRDNFDHLMELVPKLSTRITKLCGLRLKRVQNRLVDMLYCSVEVRLARALLNLAEEFGVSLPDGMLIDLRLTHNELAGLIASTRETVSAMLMELHKRGLLEFRRHRILLVQPMKLAAIAGR</sequence>
<dbReference type="GO" id="GO:0005829">
    <property type="term" value="C:cytosol"/>
    <property type="evidence" value="ECO:0007669"/>
    <property type="project" value="TreeGrafter"/>
</dbReference>
<dbReference type="SMART" id="SM00419">
    <property type="entry name" value="HTH_CRP"/>
    <property type="match status" value="1"/>
</dbReference>
<dbReference type="eggNOG" id="COG0664">
    <property type="taxonomic scope" value="Bacteria"/>
</dbReference>
<proteinExistence type="predicted"/>
<reference evidence="6 7" key="1">
    <citation type="submission" date="2008-05" db="EMBL/GenBank/DDBJ databases">
        <title>Complete sequence of chromosome of Geobacter lovleyi SZ.</title>
        <authorList>
            <consortium name="US DOE Joint Genome Institute"/>
            <person name="Lucas S."/>
            <person name="Copeland A."/>
            <person name="Lapidus A."/>
            <person name="Glavina del Rio T."/>
            <person name="Dalin E."/>
            <person name="Tice H."/>
            <person name="Bruce D."/>
            <person name="Goodwin L."/>
            <person name="Pitluck S."/>
            <person name="Chertkov O."/>
            <person name="Meincke L."/>
            <person name="Brettin T."/>
            <person name="Detter J.C."/>
            <person name="Han C."/>
            <person name="Tapia R."/>
            <person name="Kuske C.R."/>
            <person name="Schmutz J."/>
            <person name="Larimer F."/>
            <person name="Land M."/>
            <person name="Hauser L."/>
            <person name="Kyrpides N."/>
            <person name="Mikhailova N."/>
            <person name="Sung Y."/>
            <person name="Fletcher K.E."/>
            <person name="Ritalahti K.M."/>
            <person name="Loeffler F.E."/>
            <person name="Richardson P."/>
        </authorList>
    </citation>
    <scope>NUCLEOTIDE SEQUENCE [LARGE SCALE GENOMIC DNA]</scope>
    <source>
        <strain evidence="7">ATCC BAA-1151 / DSM 17278 / SZ</strain>
    </source>
</reference>
<dbReference type="HOGENOM" id="CLU_075053_3_4_7"/>
<dbReference type="InterPro" id="IPR036390">
    <property type="entry name" value="WH_DNA-bd_sf"/>
</dbReference>
<evidence type="ECO:0000313" key="7">
    <source>
        <dbReference type="Proteomes" id="UP000002420"/>
    </source>
</evidence>
<evidence type="ECO:0000259" key="4">
    <source>
        <dbReference type="PROSITE" id="PS50042"/>
    </source>
</evidence>
<dbReference type="Proteomes" id="UP000002420">
    <property type="component" value="Chromosome"/>
</dbReference>
<keyword evidence="3" id="KW-0804">Transcription</keyword>
<dbReference type="Pfam" id="PF13545">
    <property type="entry name" value="HTH_Crp_2"/>
    <property type="match status" value="1"/>
</dbReference>
<organism evidence="6 7">
    <name type="scientific">Trichlorobacter lovleyi (strain ATCC BAA-1151 / DSM 17278 / SZ)</name>
    <name type="common">Geobacter lovleyi</name>
    <dbReference type="NCBI Taxonomy" id="398767"/>
    <lineage>
        <taxon>Bacteria</taxon>
        <taxon>Pseudomonadati</taxon>
        <taxon>Thermodesulfobacteriota</taxon>
        <taxon>Desulfuromonadia</taxon>
        <taxon>Geobacterales</taxon>
        <taxon>Geobacteraceae</taxon>
        <taxon>Trichlorobacter</taxon>
    </lineage>
</organism>
<dbReference type="SUPFAM" id="SSF51206">
    <property type="entry name" value="cAMP-binding domain-like"/>
    <property type="match status" value="1"/>
</dbReference>
<protein>
    <submittedName>
        <fullName evidence="6">Transcriptional regulator, Crp/Fnr family</fullName>
    </submittedName>
</protein>
<dbReference type="Pfam" id="PF00027">
    <property type="entry name" value="cNMP_binding"/>
    <property type="match status" value="1"/>
</dbReference>
<gene>
    <name evidence="6" type="ordered locus">Glov_0629</name>
</gene>
<dbReference type="STRING" id="398767.Glov_0629"/>
<dbReference type="PROSITE" id="PS51063">
    <property type="entry name" value="HTH_CRP_2"/>
    <property type="match status" value="1"/>
</dbReference>
<dbReference type="InterPro" id="IPR036388">
    <property type="entry name" value="WH-like_DNA-bd_sf"/>
</dbReference>
<dbReference type="Gene3D" id="1.10.10.10">
    <property type="entry name" value="Winged helix-like DNA-binding domain superfamily/Winged helix DNA-binding domain"/>
    <property type="match status" value="1"/>
</dbReference>
<dbReference type="RefSeq" id="WP_012468711.1">
    <property type="nucleotide sequence ID" value="NC_010814.1"/>
</dbReference>
<dbReference type="InterPro" id="IPR000595">
    <property type="entry name" value="cNMP-bd_dom"/>
</dbReference>
<dbReference type="SUPFAM" id="SSF46785">
    <property type="entry name" value="Winged helix' DNA-binding domain"/>
    <property type="match status" value="1"/>
</dbReference>
<dbReference type="InterPro" id="IPR018490">
    <property type="entry name" value="cNMP-bd_dom_sf"/>
</dbReference>
<evidence type="ECO:0000256" key="2">
    <source>
        <dbReference type="ARBA" id="ARBA00023125"/>
    </source>
</evidence>
<dbReference type="InterPro" id="IPR050397">
    <property type="entry name" value="Env_Response_Regulators"/>
</dbReference>
<keyword evidence="2" id="KW-0238">DNA-binding</keyword>
<name>B3E3U1_TRIL1</name>
<evidence type="ECO:0000256" key="3">
    <source>
        <dbReference type="ARBA" id="ARBA00023163"/>
    </source>
</evidence>
<dbReference type="PANTHER" id="PTHR24567:SF74">
    <property type="entry name" value="HTH-TYPE TRANSCRIPTIONAL REGULATOR ARCR"/>
    <property type="match status" value="1"/>
</dbReference>
<dbReference type="GO" id="GO:0003700">
    <property type="term" value="F:DNA-binding transcription factor activity"/>
    <property type="evidence" value="ECO:0007669"/>
    <property type="project" value="TreeGrafter"/>
</dbReference>
<evidence type="ECO:0000313" key="6">
    <source>
        <dbReference type="EMBL" id="ACD94355.1"/>
    </source>
</evidence>
<dbReference type="PROSITE" id="PS50042">
    <property type="entry name" value="CNMP_BINDING_3"/>
    <property type="match status" value="1"/>
</dbReference>
<dbReference type="InterPro" id="IPR012318">
    <property type="entry name" value="HTH_CRP"/>
</dbReference>
<dbReference type="EMBL" id="CP001089">
    <property type="protein sequence ID" value="ACD94355.1"/>
    <property type="molecule type" value="Genomic_DNA"/>
</dbReference>
<evidence type="ECO:0000256" key="1">
    <source>
        <dbReference type="ARBA" id="ARBA00023015"/>
    </source>
</evidence>
<dbReference type="KEGG" id="glo:Glov_0629"/>
<dbReference type="CDD" id="cd00038">
    <property type="entry name" value="CAP_ED"/>
    <property type="match status" value="1"/>
</dbReference>
<keyword evidence="7" id="KW-1185">Reference proteome</keyword>
<dbReference type="GO" id="GO:0003677">
    <property type="term" value="F:DNA binding"/>
    <property type="evidence" value="ECO:0007669"/>
    <property type="project" value="UniProtKB-KW"/>
</dbReference>
<evidence type="ECO:0000259" key="5">
    <source>
        <dbReference type="PROSITE" id="PS51063"/>
    </source>
</evidence>
<dbReference type="Gene3D" id="2.60.120.10">
    <property type="entry name" value="Jelly Rolls"/>
    <property type="match status" value="1"/>
</dbReference>
<accession>B3E3U1</accession>
<feature type="domain" description="Cyclic nucleotide-binding" evidence="4">
    <location>
        <begin position="14"/>
        <end position="118"/>
    </location>
</feature>
<keyword evidence="1" id="KW-0805">Transcription regulation</keyword>